<accession>A0ACA9LFK8</accession>
<proteinExistence type="predicted"/>
<name>A0ACA9LFK8_9GLOM</name>
<gene>
    <name evidence="1" type="ORF">DHETER_LOCUS4132</name>
</gene>
<sequence>MTSLLQPYQAVSGNQPAVLVEVQTERAHAWQPAGDRSACK</sequence>
<reference evidence="1" key="1">
    <citation type="submission" date="2021-06" db="EMBL/GenBank/DDBJ databases">
        <authorList>
            <person name="Kallberg Y."/>
            <person name="Tangrot J."/>
            <person name="Rosling A."/>
        </authorList>
    </citation>
    <scope>NUCLEOTIDE SEQUENCE</scope>
    <source>
        <strain evidence="1">IL203A</strain>
    </source>
</reference>
<dbReference type="EMBL" id="CAJVPU010003950">
    <property type="protein sequence ID" value="CAG8525701.1"/>
    <property type="molecule type" value="Genomic_DNA"/>
</dbReference>
<evidence type="ECO:0000313" key="1">
    <source>
        <dbReference type="EMBL" id="CAG8525701.1"/>
    </source>
</evidence>
<protein>
    <submittedName>
        <fullName evidence="1">15478_t:CDS:1</fullName>
    </submittedName>
</protein>
<comment type="caution">
    <text evidence="1">The sequence shown here is derived from an EMBL/GenBank/DDBJ whole genome shotgun (WGS) entry which is preliminary data.</text>
</comment>
<dbReference type="Proteomes" id="UP000789702">
    <property type="component" value="Unassembled WGS sequence"/>
</dbReference>
<organism evidence="1 2">
    <name type="scientific">Dentiscutata heterogama</name>
    <dbReference type="NCBI Taxonomy" id="1316150"/>
    <lineage>
        <taxon>Eukaryota</taxon>
        <taxon>Fungi</taxon>
        <taxon>Fungi incertae sedis</taxon>
        <taxon>Mucoromycota</taxon>
        <taxon>Glomeromycotina</taxon>
        <taxon>Glomeromycetes</taxon>
        <taxon>Diversisporales</taxon>
        <taxon>Gigasporaceae</taxon>
        <taxon>Dentiscutata</taxon>
    </lineage>
</organism>
<keyword evidence="2" id="KW-1185">Reference proteome</keyword>
<evidence type="ECO:0000313" key="2">
    <source>
        <dbReference type="Proteomes" id="UP000789702"/>
    </source>
</evidence>
<feature type="non-terminal residue" evidence="1">
    <location>
        <position position="40"/>
    </location>
</feature>